<dbReference type="AlphaFoldDB" id="A0A0W8F1Y3"/>
<gene>
    <name evidence="1" type="ORF">ASZ90_015762</name>
</gene>
<comment type="caution">
    <text evidence="1">The sequence shown here is derived from an EMBL/GenBank/DDBJ whole genome shotgun (WGS) entry which is preliminary data.</text>
</comment>
<protein>
    <submittedName>
        <fullName evidence="1">Uncharacterized protein</fullName>
    </submittedName>
</protein>
<organism evidence="1">
    <name type="scientific">hydrocarbon metagenome</name>
    <dbReference type="NCBI Taxonomy" id="938273"/>
    <lineage>
        <taxon>unclassified sequences</taxon>
        <taxon>metagenomes</taxon>
        <taxon>ecological metagenomes</taxon>
    </lineage>
</organism>
<evidence type="ECO:0000313" key="1">
    <source>
        <dbReference type="EMBL" id="KUG14594.1"/>
    </source>
</evidence>
<proteinExistence type="predicted"/>
<reference evidence="1" key="1">
    <citation type="journal article" date="2015" name="Proc. Natl. Acad. Sci. U.S.A.">
        <title>Networks of energetic and metabolic interactions define dynamics in microbial communities.</title>
        <authorList>
            <person name="Embree M."/>
            <person name="Liu J.K."/>
            <person name="Al-Bassam M.M."/>
            <person name="Zengler K."/>
        </authorList>
    </citation>
    <scope>NUCLEOTIDE SEQUENCE</scope>
</reference>
<accession>A0A0W8F1Y3</accession>
<name>A0A0W8F1Y3_9ZZZZ</name>
<sequence length="37" mass="4159">MGCYHPLCIQPGLFAAVQPLKQLFEMMGIPRIEHACD</sequence>
<dbReference type="EMBL" id="LNQE01001639">
    <property type="protein sequence ID" value="KUG14594.1"/>
    <property type="molecule type" value="Genomic_DNA"/>
</dbReference>